<evidence type="ECO:0000256" key="1">
    <source>
        <dbReference type="ARBA" id="ARBA00022490"/>
    </source>
</evidence>
<evidence type="ECO:0000313" key="4">
    <source>
        <dbReference type="EMBL" id="ORZ30776.1"/>
    </source>
</evidence>
<protein>
    <recommendedName>
        <fullName evidence="6">WD40-repeat-containing domain protein</fullName>
    </recommendedName>
</protein>
<keyword evidence="5" id="KW-1185">Reference proteome</keyword>
<dbReference type="InterPro" id="IPR050687">
    <property type="entry name" value="Dynein_IC"/>
</dbReference>
<reference evidence="4 5" key="1">
    <citation type="submission" date="2016-07" db="EMBL/GenBank/DDBJ databases">
        <title>Pervasive Adenine N6-methylation of Active Genes in Fungi.</title>
        <authorList>
            <consortium name="DOE Joint Genome Institute"/>
            <person name="Mondo S.J."/>
            <person name="Dannebaum R.O."/>
            <person name="Kuo R.C."/>
            <person name="Labutti K."/>
            <person name="Haridas S."/>
            <person name="Kuo A."/>
            <person name="Salamov A."/>
            <person name="Ahrendt S.R."/>
            <person name="Lipzen A."/>
            <person name="Sullivan W."/>
            <person name="Andreopoulos W.B."/>
            <person name="Clum A."/>
            <person name="Lindquist E."/>
            <person name="Daum C."/>
            <person name="Ramamoorthy G.K."/>
            <person name="Gryganskyi A."/>
            <person name="Culley D."/>
            <person name="Magnuson J.K."/>
            <person name="James T.Y."/>
            <person name="O'Malley M.A."/>
            <person name="Stajich J.E."/>
            <person name="Spatafora J.W."/>
            <person name="Visel A."/>
            <person name="Grigoriev I.V."/>
        </authorList>
    </citation>
    <scope>NUCLEOTIDE SEQUENCE [LARGE SCALE GENOMIC DNA]</scope>
    <source>
        <strain evidence="4 5">PL171</strain>
    </source>
</reference>
<dbReference type="InterPro" id="IPR015943">
    <property type="entry name" value="WD40/YVTN_repeat-like_dom_sf"/>
</dbReference>
<dbReference type="GO" id="GO:0042073">
    <property type="term" value="P:intraciliary transport"/>
    <property type="evidence" value="ECO:0007669"/>
    <property type="project" value="TreeGrafter"/>
</dbReference>
<sequence>MLSASTVARLEPVRRCTVGVPMTRSPSTSVGGLGMPLRSLAIHADVMVGTTMALVGSDAGHVVHLDARRIRPLADSAPGVPADSLNASATLTNPHFKYASHAGAVNAIVANPHLPSLFATLGQDGKVLIHRLFKDMPLLRIQPAALSSSSPNPTPLLSGAWSPSRPGLLAVTSTDTLYLISICGSDPGTVVAQLSLPCTGPLLFHPTLPLLYVGVIENGASGMRVVRLAASALKLGDMEVRVKEMTELGRMIGGDNNDE</sequence>
<dbReference type="PANTHER" id="PTHR12442:SF26">
    <property type="entry name" value="CYTOPLASMIC DYNEIN 2 INTERMEDIATE CHAIN 2"/>
    <property type="match status" value="1"/>
</dbReference>
<dbReference type="Gene3D" id="2.130.10.10">
    <property type="entry name" value="YVTN repeat-like/Quinoprotein amine dehydrogenase"/>
    <property type="match status" value="1"/>
</dbReference>
<dbReference type="AlphaFoldDB" id="A0A1Y2H867"/>
<name>A0A1Y2H867_9FUNG</name>
<organism evidence="4 5">
    <name type="scientific">Catenaria anguillulae PL171</name>
    <dbReference type="NCBI Taxonomy" id="765915"/>
    <lineage>
        <taxon>Eukaryota</taxon>
        <taxon>Fungi</taxon>
        <taxon>Fungi incertae sedis</taxon>
        <taxon>Blastocladiomycota</taxon>
        <taxon>Blastocladiomycetes</taxon>
        <taxon>Blastocladiales</taxon>
        <taxon>Catenariaceae</taxon>
        <taxon>Catenaria</taxon>
    </lineage>
</organism>
<accession>A0A1Y2H867</accession>
<dbReference type="GO" id="GO:0005868">
    <property type="term" value="C:cytoplasmic dynein complex"/>
    <property type="evidence" value="ECO:0007669"/>
    <property type="project" value="TreeGrafter"/>
</dbReference>
<evidence type="ECO:0008006" key="6">
    <source>
        <dbReference type="Google" id="ProtNLM"/>
    </source>
</evidence>
<dbReference type="GO" id="GO:0045504">
    <property type="term" value="F:dynein heavy chain binding"/>
    <property type="evidence" value="ECO:0007669"/>
    <property type="project" value="TreeGrafter"/>
</dbReference>
<dbReference type="SUPFAM" id="SSF50978">
    <property type="entry name" value="WD40 repeat-like"/>
    <property type="match status" value="1"/>
</dbReference>
<dbReference type="Proteomes" id="UP000193411">
    <property type="component" value="Unassembled WGS sequence"/>
</dbReference>
<dbReference type="GO" id="GO:0097014">
    <property type="term" value="C:ciliary plasm"/>
    <property type="evidence" value="ECO:0007669"/>
    <property type="project" value="TreeGrafter"/>
</dbReference>
<keyword evidence="2" id="KW-0853">WD repeat</keyword>
<dbReference type="EMBL" id="MCFL01000075">
    <property type="protein sequence ID" value="ORZ30776.1"/>
    <property type="molecule type" value="Genomic_DNA"/>
</dbReference>
<dbReference type="InterPro" id="IPR036322">
    <property type="entry name" value="WD40_repeat_dom_sf"/>
</dbReference>
<evidence type="ECO:0000313" key="5">
    <source>
        <dbReference type="Proteomes" id="UP000193411"/>
    </source>
</evidence>
<evidence type="ECO:0000256" key="3">
    <source>
        <dbReference type="ARBA" id="ARBA00022737"/>
    </source>
</evidence>
<dbReference type="GO" id="GO:0045503">
    <property type="term" value="F:dynein light chain binding"/>
    <property type="evidence" value="ECO:0007669"/>
    <property type="project" value="TreeGrafter"/>
</dbReference>
<keyword evidence="3" id="KW-0677">Repeat</keyword>
<comment type="caution">
    <text evidence="4">The sequence shown here is derived from an EMBL/GenBank/DDBJ whole genome shotgun (WGS) entry which is preliminary data.</text>
</comment>
<evidence type="ECO:0000256" key="2">
    <source>
        <dbReference type="ARBA" id="ARBA00022574"/>
    </source>
</evidence>
<dbReference type="OrthoDB" id="366230at2759"/>
<proteinExistence type="predicted"/>
<keyword evidence="1" id="KW-0963">Cytoplasm</keyword>
<dbReference type="PANTHER" id="PTHR12442">
    <property type="entry name" value="DYNEIN INTERMEDIATE CHAIN"/>
    <property type="match status" value="1"/>
</dbReference>
<gene>
    <name evidence="4" type="ORF">BCR44DRAFT_1290404</name>
</gene>